<organism evidence="5 6">
    <name type="scientific">Segatella copri</name>
    <dbReference type="NCBI Taxonomy" id="165179"/>
    <lineage>
        <taxon>Bacteria</taxon>
        <taxon>Pseudomonadati</taxon>
        <taxon>Bacteroidota</taxon>
        <taxon>Bacteroidia</taxon>
        <taxon>Bacteroidales</taxon>
        <taxon>Prevotellaceae</taxon>
        <taxon>Segatella</taxon>
    </lineage>
</organism>
<dbReference type="SMART" id="SM00028">
    <property type="entry name" value="TPR"/>
    <property type="match status" value="2"/>
</dbReference>
<evidence type="ECO:0000256" key="2">
    <source>
        <dbReference type="ARBA" id="ARBA00022803"/>
    </source>
</evidence>
<dbReference type="InterPro" id="IPR011990">
    <property type="entry name" value="TPR-like_helical_dom_sf"/>
</dbReference>
<feature type="compositionally biased region" description="Basic and acidic residues" evidence="4">
    <location>
        <begin position="155"/>
        <end position="190"/>
    </location>
</feature>
<evidence type="ECO:0000256" key="3">
    <source>
        <dbReference type="PROSITE-ProRule" id="PRU00339"/>
    </source>
</evidence>
<gene>
    <name evidence="5" type="ORF">F7D73_00620</name>
</gene>
<dbReference type="Gene3D" id="1.25.40.10">
    <property type="entry name" value="Tetratricopeptide repeat domain"/>
    <property type="match status" value="1"/>
</dbReference>
<dbReference type="PROSITE" id="PS50005">
    <property type="entry name" value="TPR"/>
    <property type="match status" value="1"/>
</dbReference>
<keyword evidence="2 3" id="KW-0802">TPR repeat</keyword>
<sequence length="247" mass="28864">MNYIHYIIVTVAFLLVGGTNAVAQTDRNLIRQGNRAFKSQKWAAAETQYRKAIFKNQKNPQAIYNLGCALLAQQKDSLAMVQFGNAAQLESNIFRRSKSYHNMGVVMQNHREYAQAIEYYKMALRCNPQDNETRYNLALCKKLLKNNQQNQNNKNNKDKNKNDKNKDKKNDKNKNKDGQNKNDQNKDKQNKNQNKNNSDKNKQNQEKMSRDNAEQLLNAAIQQEKATKRKMQKAMSQPRRKVYDKNW</sequence>
<comment type="caution">
    <text evidence="5">The sequence shown here is derived from an EMBL/GenBank/DDBJ whole genome shotgun (WGS) entry which is preliminary data.</text>
</comment>
<dbReference type="RefSeq" id="WP_153121814.1">
    <property type="nucleotide sequence ID" value="NZ_VZCB01000005.1"/>
</dbReference>
<accession>A0A6G1TY44</accession>
<dbReference type="Proteomes" id="UP000480425">
    <property type="component" value="Unassembled WGS sequence"/>
</dbReference>
<protein>
    <submittedName>
        <fullName evidence="5">Aerotolerance regulator BatC</fullName>
    </submittedName>
</protein>
<dbReference type="AlphaFoldDB" id="A0A6G1TY44"/>
<evidence type="ECO:0000313" key="6">
    <source>
        <dbReference type="Proteomes" id="UP000480425"/>
    </source>
</evidence>
<dbReference type="InterPro" id="IPR013105">
    <property type="entry name" value="TPR_2"/>
</dbReference>
<evidence type="ECO:0000256" key="4">
    <source>
        <dbReference type="SAM" id="MobiDB-lite"/>
    </source>
</evidence>
<keyword evidence="1" id="KW-0677">Repeat</keyword>
<proteinExistence type="predicted"/>
<feature type="compositionally biased region" description="Basic and acidic residues" evidence="4">
    <location>
        <begin position="197"/>
        <end position="213"/>
    </location>
</feature>
<feature type="region of interest" description="Disordered" evidence="4">
    <location>
        <begin position="146"/>
        <end position="247"/>
    </location>
</feature>
<feature type="repeat" description="TPR" evidence="3">
    <location>
        <begin position="97"/>
        <end position="130"/>
    </location>
</feature>
<feature type="compositionally biased region" description="Basic residues" evidence="4">
    <location>
        <begin position="227"/>
        <end position="240"/>
    </location>
</feature>
<dbReference type="OrthoDB" id="1525165at2"/>
<evidence type="ECO:0000256" key="1">
    <source>
        <dbReference type="ARBA" id="ARBA00022737"/>
    </source>
</evidence>
<dbReference type="PROSITE" id="PS50293">
    <property type="entry name" value="TPR_REGION"/>
    <property type="match status" value="1"/>
</dbReference>
<reference evidence="5 6" key="1">
    <citation type="submission" date="2019-09" db="EMBL/GenBank/DDBJ databases">
        <title>Distinct polysaccharide growth profiles of human intestinal Prevotella copri isolates.</title>
        <authorList>
            <person name="Fehlner-Peach H."/>
            <person name="Magnabosco C."/>
            <person name="Raghavan V."/>
            <person name="Scher J.U."/>
            <person name="Tett A."/>
            <person name="Cox L.M."/>
            <person name="Gottsegen C."/>
            <person name="Watters A."/>
            <person name="Wiltshire- Gordon J.D."/>
            <person name="Segata N."/>
            <person name="Bonneau R."/>
            <person name="Littman D.R."/>
        </authorList>
    </citation>
    <scope>NUCLEOTIDE SEQUENCE [LARGE SCALE GENOMIC DNA]</scope>
    <source>
        <strain evidence="6">iA622</strain>
    </source>
</reference>
<evidence type="ECO:0000313" key="5">
    <source>
        <dbReference type="EMBL" id="MQN79488.1"/>
    </source>
</evidence>
<dbReference type="Pfam" id="PF13432">
    <property type="entry name" value="TPR_16"/>
    <property type="match status" value="1"/>
</dbReference>
<dbReference type="SUPFAM" id="SSF48452">
    <property type="entry name" value="TPR-like"/>
    <property type="match status" value="1"/>
</dbReference>
<name>A0A6G1TY44_9BACT</name>
<dbReference type="Pfam" id="PF07719">
    <property type="entry name" value="TPR_2"/>
    <property type="match status" value="1"/>
</dbReference>
<dbReference type="InterPro" id="IPR019734">
    <property type="entry name" value="TPR_rpt"/>
</dbReference>
<dbReference type="EMBL" id="VZCB01000005">
    <property type="protein sequence ID" value="MQN79488.1"/>
    <property type="molecule type" value="Genomic_DNA"/>
</dbReference>